<evidence type="ECO:0000313" key="3">
    <source>
        <dbReference type="Proteomes" id="UP000008370"/>
    </source>
</evidence>
<dbReference type="RefSeq" id="XP_007402312.1">
    <property type="nucleotide sequence ID" value="XM_007402250.1"/>
</dbReference>
<keyword evidence="3" id="KW-1185">Reference proteome</keyword>
<proteinExistence type="predicted"/>
<feature type="compositionally biased region" description="Polar residues" evidence="1">
    <location>
        <begin position="340"/>
        <end position="350"/>
    </location>
</feature>
<dbReference type="OrthoDB" id="2692137at2759"/>
<gene>
    <name evidence="2" type="ORF">PHACADRAFT_201977</name>
</gene>
<feature type="region of interest" description="Disordered" evidence="1">
    <location>
        <begin position="457"/>
        <end position="522"/>
    </location>
</feature>
<reference evidence="2 3" key="1">
    <citation type="journal article" date="2012" name="BMC Genomics">
        <title>Comparative genomics of the white-rot fungi, Phanerochaete carnosa and P. chrysosporium, to elucidate the genetic basis of the distinct wood types they colonize.</title>
        <authorList>
            <person name="Suzuki H."/>
            <person name="MacDonald J."/>
            <person name="Syed K."/>
            <person name="Salamov A."/>
            <person name="Hori C."/>
            <person name="Aerts A."/>
            <person name="Henrissat B."/>
            <person name="Wiebenga A."/>
            <person name="vanKuyk P.A."/>
            <person name="Barry K."/>
            <person name="Lindquist E."/>
            <person name="LaButti K."/>
            <person name="Lapidus A."/>
            <person name="Lucas S."/>
            <person name="Coutinho P."/>
            <person name="Gong Y."/>
            <person name="Samejima M."/>
            <person name="Mahadevan R."/>
            <person name="Abou-Zaid M."/>
            <person name="de Vries R.P."/>
            <person name="Igarashi K."/>
            <person name="Yadav J.S."/>
            <person name="Grigoriev I.V."/>
            <person name="Master E.R."/>
        </authorList>
    </citation>
    <scope>NUCLEOTIDE SEQUENCE [LARGE SCALE GENOMIC DNA]</scope>
    <source>
        <strain evidence="2 3">HHB-10118-sp</strain>
    </source>
</reference>
<evidence type="ECO:0000256" key="1">
    <source>
        <dbReference type="SAM" id="MobiDB-lite"/>
    </source>
</evidence>
<sequence>MVPATSSTTLQVDYQTEGRNFSWARGRAHANTDSGTHVVVALNKLWVPQLVVGRVDIILRPDGRFGIEDPLNWPQLYSESKPYLALIPKAPRATSDAAPLWQTPASKDFIRANDDASGGAFGYLSRVRLVALGKIVDKLDGEVQAFKRSSSAAQPAVIDDLRRLQAAMHNAMTMFGIPSTYRDVVRRCGRLLRCWAECWAFLRWHGVVLRCAEVTVANDDSLIPLEPGVDDSGVMGAVCSDPGIARKLFVAGVPVWLLQRSHTVGTPQIEGRPAIQFTRPEGVETTQTVAMGGVRCTEQAGEPHLIAISRESEAVLDIEDVPLPAAFGLTQYEDEPGPSSGRTTGRTQAPQRVRATARFVPEAHDLLPRRMGAWGGSLEALDMTKLCESRVGLWLPEPELLITPTSLLRLMVYVSNWITIRLAIFSKLGRRTLYETLTPNYWRLILERFPEMTEEEKKAWEQKKLMGRNSSGKAGPPTTPRGRGSDATALSGSRARRHNDRNATPGPSSQARREPAKERSNERQSVCDYFTAFLDFEHHPFTLRTAAIRSFAWRGWKVPLICPAEGADTLPLPADVAREVAWELGEVAFRVELRELDRRMAPQDCATDVRRSTELLSQIFPGTHWSRPDLPPPQEGLSASNIRDRCTSLEGLRQLLVRWDGCPATFREQRLDTGAPQKALEDFEHAATVFYCETAYKKFGRAAAVPREVPQSFYRDLDLERITL</sequence>
<dbReference type="HOGENOM" id="CLU_016057_2_0_1"/>
<dbReference type="InParanoid" id="K5UHY3"/>
<name>K5UHY3_PHACS</name>
<dbReference type="EMBL" id="JH930535">
    <property type="protein sequence ID" value="EKM49136.1"/>
    <property type="molecule type" value="Genomic_DNA"/>
</dbReference>
<evidence type="ECO:0000313" key="2">
    <source>
        <dbReference type="EMBL" id="EKM49136.1"/>
    </source>
</evidence>
<protein>
    <submittedName>
        <fullName evidence="2">Uncharacterized protein</fullName>
    </submittedName>
</protein>
<dbReference type="Proteomes" id="UP000008370">
    <property type="component" value="Unassembled WGS sequence"/>
</dbReference>
<feature type="region of interest" description="Disordered" evidence="1">
    <location>
        <begin position="329"/>
        <end position="351"/>
    </location>
</feature>
<dbReference type="AlphaFoldDB" id="K5UHY3"/>
<feature type="compositionally biased region" description="Basic and acidic residues" evidence="1">
    <location>
        <begin position="511"/>
        <end position="522"/>
    </location>
</feature>
<organism evidence="2 3">
    <name type="scientific">Phanerochaete carnosa (strain HHB-10118-sp)</name>
    <name type="common">White-rot fungus</name>
    <name type="synonym">Peniophora carnosa</name>
    <dbReference type="NCBI Taxonomy" id="650164"/>
    <lineage>
        <taxon>Eukaryota</taxon>
        <taxon>Fungi</taxon>
        <taxon>Dikarya</taxon>
        <taxon>Basidiomycota</taxon>
        <taxon>Agaricomycotina</taxon>
        <taxon>Agaricomycetes</taxon>
        <taxon>Polyporales</taxon>
        <taxon>Phanerochaetaceae</taxon>
        <taxon>Phanerochaete</taxon>
    </lineage>
</organism>
<accession>K5UHY3</accession>
<dbReference type="GeneID" id="18911756"/>
<dbReference type="KEGG" id="pco:PHACADRAFT_201977"/>